<dbReference type="Proteomes" id="UP000186469">
    <property type="component" value="Unassembled WGS sequence"/>
</dbReference>
<protein>
    <submittedName>
        <fullName evidence="5">Histidine triad (HIT) family protein</fullName>
    </submittedName>
</protein>
<evidence type="ECO:0000259" key="4">
    <source>
        <dbReference type="PROSITE" id="PS51084"/>
    </source>
</evidence>
<feature type="short sequence motif" description="Histidine triad motif" evidence="2 3">
    <location>
        <begin position="103"/>
        <end position="107"/>
    </location>
</feature>
<dbReference type="AlphaFoldDB" id="A0A1M7SDG0"/>
<evidence type="ECO:0000256" key="1">
    <source>
        <dbReference type="PIRSR" id="PIRSR601310-1"/>
    </source>
</evidence>
<dbReference type="PROSITE" id="PS51084">
    <property type="entry name" value="HIT_2"/>
    <property type="match status" value="1"/>
</dbReference>
<dbReference type="Gene3D" id="3.30.428.10">
    <property type="entry name" value="HIT-like"/>
    <property type="match status" value="1"/>
</dbReference>
<dbReference type="PANTHER" id="PTHR46648:SF1">
    <property type="entry name" value="ADENOSINE 5'-MONOPHOSPHORAMIDASE HNT1"/>
    <property type="match status" value="1"/>
</dbReference>
<keyword evidence="6" id="KW-1185">Reference proteome</keyword>
<reference evidence="5 6" key="1">
    <citation type="submission" date="2016-12" db="EMBL/GenBank/DDBJ databases">
        <authorList>
            <person name="Song W.-J."/>
            <person name="Kurnit D.M."/>
        </authorList>
    </citation>
    <scope>NUCLEOTIDE SEQUENCE [LARGE SCALE GENOMIC DNA]</scope>
    <source>
        <strain evidence="5 6">DSM 11393</strain>
    </source>
</reference>
<gene>
    <name evidence="5" type="ORF">SAMN02745728_00798</name>
</gene>
<name>A0A1M7SDG0_9BACT</name>
<feature type="active site" description="Tele-AMP-histidine intermediate" evidence="1">
    <location>
        <position position="105"/>
    </location>
</feature>
<sequence length="143" mass="16055">MQKQPLNQDCIFCKIISGIIPSSKVFENETILAFLDVSPIKPGHTLIIPKGHYENLLDLPEQYYSELIKISQKIGKSIIESGLGTGFNLVQNNFPSAGQVVMHAHWHIIPRNDSDGLYCWAGNQYKDTNQMLEIANKLSSLIK</sequence>
<dbReference type="PRINTS" id="PR00332">
    <property type="entry name" value="HISTRIAD"/>
</dbReference>
<evidence type="ECO:0000256" key="3">
    <source>
        <dbReference type="PROSITE-ProRule" id="PRU00464"/>
    </source>
</evidence>
<dbReference type="OrthoDB" id="9784774at2"/>
<dbReference type="RefSeq" id="WP_072696485.1">
    <property type="nucleotide sequence ID" value="NZ_FRDI01000003.1"/>
</dbReference>
<feature type="domain" description="HIT" evidence="4">
    <location>
        <begin position="11"/>
        <end position="118"/>
    </location>
</feature>
<dbReference type="InterPro" id="IPR011146">
    <property type="entry name" value="HIT-like"/>
</dbReference>
<accession>A0A1M7SDG0</accession>
<evidence type="ECO:0000256" key="2">
    <source>
        <dbReference type="PIRSR" id="PIRSR601310-3"/>
    </source>
</evidence>
<dbReference type="InterPro" id="IPR001310">
    <property type="entry name" value="Histidine_triad_HIT"/>
</dbReference>
<dbReference type="EMBL" id="FRDI01000003">
    <property type="protein sequence ID" value="SHN56494.1"/>
    <property type="molecule type" value="Genomic_DNA"/>
</dbReference>
<organism evidence="5 6">
    <name type="scientific">Desulfovibrio litoralis DSM 11393</name>
    <dbReference type="NCBI Taxonomy" id="1121455"/>
    <lineage>
        <taxon>Bacteria</taxon>
        <taxon>Pseudomonadati</taxon>
        <taxon>Thermodesulfobacteriota</taxon>
        <taxon>Desulfovibrionia</taxon>
        <taxon>Desulfovibrionales</taxon>
        <taxon>Desulfovibrionaceae</taxon>
        <taxon>Desulfovibrio</taxon>
    </lineage>
</organism>
<evidence type="ECO:0000313" key="5">
    <source>
        <dbReference type="EMBL" id="SHN56494.1"/>
    </source>
</evidence>
<evidence type="ECO:0000313" key="6">
    <source>
        <dbReference type="Proteomes" id="UP000186469"/>
    </source>
</evidence>
<dbReference type="CDD" id="cd01277">
    <property type="entry name" value="HINT_subgroup"/>
    <property type="match status" value="1"/>
</dbReference>
<dbReference type="InterPro" id="IPR036265">
    <property type="entry name" value="HIT-like_sf"/>
</dbReference>
<proteinExistence type="predicted"/>
<dbReference type="Pfam" id="PF01230">
    <property type="entry name" value="HIT"/>
    <property type="match status" value="1"/>
</dbReference>
<dbReference type="GO" id="GO:0009117">
    <property type="term" value="P:nucleotide metabolic process"/>
    <property type="evidence" value="ECO:0007669"/>
    <property type="project" value="TreeGrafter"/>
</dbReference>
<dbReference type="GO" id="GO:0003824">
    <property type="term" value="F:catalytic activity"/>
    <property type="evidence" value="ECO:0007669"/>
    <property type="project" value="InterPro"/>
</dbReference>
<dbReference type="STRING" id="1121455.SAMN02745728_00798"/>
<dbReference type="InterPro" id="IPR039384">
    <property type="entry name" value="HINT"/>
</dbReference>
<dbReference type="SUPFAM" id="SSF54197">
    <property type="entry name" value="HIT-like"/>
    <property type="match status" value="1"/>
</dbReference>
<dbReference type="PANTHER" id="PTHR46648">
    <property type="entry name" value="HIT FAMILY PROTEIN 1"/>
    <property type="match status" value="1"/>
</dbReference>